<dbReference type="HOGENOM" id="CLU_2849306_0_0_1"/>
<dbReference type="GeneID" id="25365511"/>
<proteinExistence type="predicted"/>
<evidence type="ECO:0000313" key="2">
    <source>
        <dbReference type="Proteomes" id="UP000030641"/>
    </source>
</evidence>
<organism evidence="1 2">
    <name type="scientific">Aureobasidium subglaciale (strain EXF-2481)</name>
    <name type="common">Aureobasidium pullulans var. subglaciale</name>
    <dbReference type="NCBI Taxonomy" id="1043005"/>
    <lineage>
        <taxon>Eukaryota</taxon>
        <taxon>Fungi</taxon>
        <taxon>Dikarya</taxon>
        <taxon>Ascomycota</taxon>
        <taxon>Pezizomycotina</taxon>
        <taxon>Dothideomycetes</taxon>
        <taxon>Dothideomycetidae</taxon>
        <taxon>Dothideales</taxon>
        <taxon>Saccotheciaceae</taxon>
        <taxon>Aureobasidium</taxon>
    </lineage>
</organism>
<dbReference type="Proteomes" id="UP000030641">
    <property type="component" value="Unassembled WGS sequence"/>
</dbReference>
<protein>
    <submittedName>
        <fullName evidence="1">Uncharacterized protein</fullName>
    </submittedName>
</protein>
<reference evidence="1 2" key="1">
    <citation type="journal article" date="2014" name="BMC Genomics">
        <title>Genome sequencing of four Aureobasidium pullulans varieties: biotechnological potential, stress tolerance, and description of new species.</title>
        <authorList>
            <person name="Gostin Ar C."/>
            <person name="Ohm R.A."/>
            <person name="Kogej T."/>
            <person name="Sonjak S."/>
            <person name="Turk M."/>
            <person name="Zajc J."/>
            <person name="Zalar P."/>
            <person name="Grube M."/>
            <person name="Sun H."/>
            <person name="Han J."/>
            <person name="Sharma A."/>
            <person name="Chiniquy J."/>
            <person name="Ngan C.Y."/>
            <person name="Lipzen A."/>
            <person name="Barry K."/>
            <person name="Grigoriev I.V."/>
            <person name="Gunde-Cimerman N."/>
        </authorList>
    </citation>
    <scope>NUCLEOTIDE SEQUENCE [LARGE SCALE GENOMIC DNA]</scope>
    <source>
        <strain evidence="1 2">EXF-2481</strain>
    </source>
</reference>
<sequence length="65" mass="7391">MYPVPRNTKIECCYLQHAACIRVGVPYIFTDKGFKFELHLLEIIQYANPASLSPVSSRRLTCSSI</sequence>
<evidence type="ECO:0000313" key="1">
    <source>
        <dbReference type="EMBL" id="KEQ98924.1"/>
    </source>
</evidence>
<dbReference type="InParanoid" id="A0A074YRY2"/>
<dbReference type="AlphaFoldDB" id="A0A074YRY2"/>
<dbReference type="EMBL" id="KL584751">
    <property type="protein sequence ID" value="KEQ98924.1"/>
    <property type="molecule type" value="Genomic_DNA"/>
</dbReference>
<name>A0A074YRY2_AURSE</name>
<keyword evidence="2" id="KW-1185">Reference proteome</keyword>
<gene>
    <name evidence="1" type="ORF">AUEXF2481DRAFT_36238</name>
</gene>
<dbReference type="RefSeq" id="XP_013347447.1">
    <property type="nucleotide sequence ID" value="XM_013491993.1"/>
</dbReference>
<accession>A0A074YRY2</accession>